<feature type="compositionally biased region" description="Low complexity" evidence="1">
    <location>
        <begin position="87"/>
        <end position="101"/>
    </location>
</feature>
<feature type="compositionally biased region" description="Low complexity" evidence="1">
    <location>
        <begin position="28"/>
        <end position="44"/>
    </location>
</feature>
<accession>A0A8S0W050</accession>
<gene>
    <name evidence="2" type="ORF">AAE3_LOCUS11822</name>
</gene>
<feature type="compositionally biased region" description="Acidic residues" evidence="1">
    <location>
        <begin position="227"/>
        <end position="239"/>
    </location>
</feature>
<dbReference type="Proteomes" id="UP000467700">
    <property type="component" value="Unassembled WGS sequence"/>
</dbReference>
<feature type="region of interest" description="Disordered" evidence="1">
    <location>
        <begin position="1"/>
        <end position="329"/>
    </location>
</feature>
<sequence>MTPPPTIAAPVSPPQETPSRIKIKGPRARTASEAAAGEKATAAADIEKAPSSVLRPAAAMDVEEKPETKRPKPRKVKTGDRSHQQKATVTSVAAAATAAAADLRFGPPKKQQKPDTEAATGARTEMDQQPKQKKQKKMKQEDMQGPSMGVDEGTSKKTAVKAPAGEARMDMVDEDGQMQAKGKSIEVGSQEAVGDRAKDVPVPSGGRGKDPNAYILHPPQRPPSISDMDEDEDNEDDGSEGNAKEQGKKSTGVGDGKEMKAKAKRRRSNDPEASYMDSDSDVEKPKKKKTKTQMKSKAMIDDSDAEAETSTRFKYTAPGEDSDDTCSSVEEQDYKNDSDAPCFDDKPFHNREQYPIRIGRYQCDQCKNGRGRWCYWFKLPPNHRRAKEVCRACARLWNKCSARDTCRADSDKAFTARDRTAKLLDQAKERKKLMKNRPKQARISEVKGREMFSV</sequence>
<proteinExistence type="predicted"/>
<comment type="caution">
    <text evidence="2">The sequence shown here is derived from an EMBL/GenBank/DDBJ whole genome shotgun (WGS) entry which is preliminary data.</text>
</comment>
<protein>
    <submittedName>
        <fullName evidence="2">Uncharacterized protein</fullName>
    </submittedName>
</protein>
<name>A0A8S0W050_CYCAE</name>
<dbReference type="AlphaFoldDB" id="A0A8S0W050"/>
<dbReference type="EMBL" id="CACVBS010000079">
    <property type="protein sequence ID" value="CAA7269664.1"/>
    <property type="molecule type" value="Genomic_DNA"/>
</dbReference>
<organism evidence="2 3">
    <name type="scientific">Cyclocybe aegerita</name>
    <name type="common">Black poplar mushroom</name>
    <name type="synonym">Agrocybe aegerita</name>
    <dbReference type="NCBI Taxonomy" id="1973307"/>
    <lineage>
        <taxon>Eukaryota</taxon>
        <taxon>Fungi</taxon>
        <taxon>Dikarya</taxon>
        <taxon>Basidiomycota</taxon>
        <taxon>Agaricomycotina</taxon>
        <taxon>Agaricomycetes</taxon>
        <taxon>Agaricomycetidae</taxon>
        <taxon>Agaricales</taxon>
        <taxon>Agaricineae</taxon>
        <taxon>Bolbitiaceae</taxon>
        <taxon>Cyclocybe</taxon>
    </lineage>
</organism>
<feature type="region of interest" description="Disordered" evidence="1">
    <location>
        <begin position="434"/>
        <end position="454"/>
    </location>
</feature>
<evidence type="ECO:0000313" key="2">
    <source>
        <dbReference type="EMBL" id="CAA7269664.1"/>
    </source>
</evidence>
<feature type="compositionally biased region" description="Basic residues" evidence="1">
    <location>
        <begin position="285"/>
        <end position="294"/>
    </location>
</feature>
<evidence type="ECO:0000313" key="3">
    <source>
        <dbReference type="Proteomes" id="UP000467700"/>
    </source>
</evidence>
<reference evidence="2 3" key="1">
    <citation type="submission" date="2020-01" db="EMBL/GenBank/DDBJ databases">
        <authorList>
            <person name="Gupta K D."/>
        </authorList>
    </citation>
    <scope>NUCLEOTIDE SEQUENCE [LARGE SCALE GENOMIC DNA]</scope>
</reference>
<evidence type="ECO:0000256" key="1">
    <source>
        <dbReference type="SAM" id="MobiDB-lite"/>
    </source>
</evidence>
<keyword evidence="3" id="KW-1185">Reference proteome</keyword>
<feature type="compositionally biased region" description="Basic and acidic residues" evidence="1">
    <location>
        <begin position="442"/>
        <end position="454"/>
    </location>
</feature>
<feature type="compositionally biased region" description="Pro residues" evidence="1">
    <location>
        <begin position="1"/>
        <end position="16"/>
    </location>
</feature>